<dbReference type="InterPro" id="IPR014876">
    <property type="entry name" value="DEK_C"/>
</dbReference>
<feature type="compositionally biased region" description="Basic and acidic residues" evidence="4">
    <location>
        <begin position="71"/>
        <end position="93"/>
    </location>
</feature>
<dbReference type="InterPro" id="IPR027417">
    <property type="entry name" value="P-loop_NTPase"/>
</dbReference>
<dbReference type="SMART" id="SM00176">
    <property type="entry name" value="RAN"/>
    <property type="match status" value="1"/>
</dbReference>
<dbReference type="PROSITE" id="PS51421">
    <property type="entry name" value="RAS"/>
    <property type="match status" value="1"/>
</dbReference>
<dbReference type="PROSITE" id="PS51419">
    <property type="entry name" value="RAB"/>
    <property type="match status" value="1"/>
</dbReference>
<feature type="compositionally biased region" description="Polar residues" evidence="4">
    <location>
        <begin position="355"/>
        <end position="368"/>
    </location>
</feature>
<dbReference type="Gene3D" id="1.10.245.10">
    <property type="entry name" value="SWIB/MDM2 domain"/>
    <property type="match status" value="1"/>
</dbReference>
<feature type="region of interest" description="Disordered" evidence="4">
    <location>
        <begin position="71"/>
        <end position="185"/>
    </location>
</feature>
<feature type="compositionally biased region" description="Basic and acidic residues" evidence="4">
    <location>
        <begin position="169"/>
        <end position="179"/>
    </location>
</feature>
<dbReference type="NCBIfam" id="TIGR00231">
    <property type="entry name" value="small_GTP"/>
    <property type="match status" value="1"/>
</dbReference>
<evidence type="ECO:0000313" key="7">
    <source>
        <dbReference type="Proteomes" id="UP000887561"/>
    </source>
</evidence>
<evidence type="ECO:0000259" key="6">
    <source>
        <dbReference type="PROSITE" id="PS51998"/>
    </source>
</evidence>
<reference evidence="8" key="1">
    <citation type="submission" date="2022-11" db="UniProtKB">
        <authorList>
            <consortium name="WormBaseParasite"/>
        </authorList>
    </citation>
    <scope>IDENTIFICATION</scope>
</reference>
<evidence type="ECO:0000259" key="5">
    <source>
        <dbReference type="PROSITE" id="PS51925"/>
    </source>
</evidence>
<dbReference type="SMART" id="SM00175">
    <property type="entry name" value="RAB"/>
    <property type="match status" value="1"/>
</dbReference>
<feature type="region of interest" description="Disordered" evidence="4">
    <location>
        <begin position="341"/>
        <end position="426"/>
    </location>
</feature>
<dbReference type="CDD" id="cd10567">
    <property type="entry name" value="SWIB-MDM2_like"/>
    <property type="match status" value="1"/>
</dbReference>
<dbReference type="PANTHER" id="PTHR47978">
    <property type="match status" value="1"/>
</dbReference>
<comment type="similarity">
    <text evidence="2">Belongs to the SAPAP family.</text>
</comment>
<dbReference type="InterPro" id="IPR005225">
    <property type="entry name" value="Small_GTP-bd"/>
</dbReference>
<dbReference type="Pfam" id="PF08766">
    <property type="entry name" value="DEK_C"/>
    <property type="match status" value="1"/>
</dbReference>
<keyword evidence="3" id="KW-0547">Nucleotide-binding</keyword>
<dbReference type="GO" id="GO:0023052">
    <property type="term" value="P:signaling"/>
    <property type="evidence" value="ECO:0007669"/>
    <property type="project" value="InterPro"/>
</dbReference>
<dbReference type="Gene3D" id="1.10.10.60">
    <property type="entry name" value="Homeodomain-like"/>
    <property type="match status" value="1"/>
</dbReference>
<evidence type="ECO:0000256" key="2">
    <source>
        <dbReference type="ARBA" id="ARBA00008839"/>
    </source>
</evidence>
<dbReference type="PROSITE" id="PS51925">
    <property type="entry name" value="SWIB_MDM2"/>
    <property type="match status" value="1"/>
</dbReference>
<feature type="region of interest" description="Disordered" evidence="4">
    <location>
        <begin position="290"/>
        <end position="328"/>
    </location>
</feature>
<dbReference type="SUPFAM" id="SSF52540">
    <property type="entry name" value="P-loop containing nucleoside triphosphate hydrolases"/>
    <property type="match status" value="1"/>
</dbReference>
<feature type="domain" description="DEK-C" evidence="6">
    <location>
        <begin position="5"/>
        <end position="60"/>
    </location>
</feature>
<accession>A0A915N4S6</accession>
<dbReference type="GO" id="GO:0005525">
    <property type="term" value="F:GTP binding"/>
    <property type="evidence" value="ECO:0007669"/>
    <property type="project" value="InterPro"/>
</dbReference>
<dbReference type="InterPro" id="IPR001806">
    <property type="entry name" value="Small_GTPase"/>
</dbReference>
<comment type="similarity">
    <text evidence="1">Belongs to the small GTPase superfamily. Rab family.</text>
</comment>
<dbReference type="SUPFAM" id="SSF109715">
    <property type="entry name" value="DEK C-terminal domain"/>
    <property type="match status" value="1"/>
</dbReference>
<dbReference type="WBParaSite" id="scaffold8109_cov307.g12750">
    <property type="protein sequence ID" value="scaffold8109_cov307.g12750"/>
    <property type="gene ID" value="scaffold8109_cov307.g12750"/>
</dbReference>
<sequence>MEQFPVNETDLTEEIKKLINEKGLEVVTSKIIRNHLETKFNCDFEKHKSHLDKLIEECIGNYLKEIVKNEGKKEEEGNDKIEKKNIQEKKIEHEEDSQLSSSEFSDVDNVEKSSKIVQDSSQTKKGNKRKTSSNEPSTSKTSLNEENDDMVSSIKRRRSAAPLPKRTLKQKEKKKEKGSSTKRQTQFTKICALSPELSDLLGKSYMRRSEVVKGVWTYLKSNNLQDPKKKQFYFLDDPLKRIFGSSKTKFKAFGMMGILNKHVKDVEFLDVESRRIAEAEIAKIIDEEKKANKSAIHSDTGEEEEGDGEEEEMEGGNDGGNKLSNKCDDVSDEKKIARNMKNTKTLVFTGHRFRNPSTTSLPSHNTNGTTSKPSKSKTSIVRVQSSSNGTTTSNGKINSHVTTKQPKKQPVENTSAQPKNLPQKNNAQTTNIKKNLKQNCQQQLLDDSQINWCPAPEFLRVEANSFSFSVPKFGLDGGKQPENGQDFQNLFNSLTKCLEERVWNANRLITTDKNLTEKAQELLRVAIGHTQLLLNKRLKQFGEQLERHLNPTANNQKPTLLGDLHGLWALIDMQLDDIRSTFAAIEKFRLASWDACRVIIIGDAGVGKTCLSYRFCNGRFPGPTEATIGVDFRERSIIIDEELIRIQLWDTAGQERYRQSIVAHYYRNVNAVVFVYDINNVQSFKSLPAWILECKNHALTSGDDTPHILIGNKCDLQTTNNERIKTEQAQIFADENDMALFETSAFADSEADHIEAIFMTLVHKLRHSKPMHVQSNEERSLKGQQKILLKANEIGNEEDNEEEGMCC</sequence>
<dbReference type="AlphaFoldDB" id="A0A915N4S6"/>
<name>A0A915N4S6_MELJA</name>
<dbReference type="Proteomes" id="UP000887561">
    <property type="component" value="Unplaced"/>
</dbReference>
<dbReference type="PRINTS" id="PR00449">
    <property type="entry name" value="RASTRNSFRMNG"/>
</dbReference>
<proteinExistence type="inferred from homology"/>
<dbReference type="InterPro" id="IPR019835">
    <property type="entry name" value="SWIB_domain"/>
</dbReference>
<feature type="compositionally biased region" description="Polar residues" evidence="4">
    <location>
        <begin position="411"/>
        <end position="426"/>
    </location>
</feature>
<dbReference type="SUPFAM" id="SSF47592">
    <property type="entry name" value="SWIB/MDM2 domain"/>
    <property type="match status" value="1"/>
</dbReference>
<dbReference type="InterPro" id="IPR003121">
    <property type="entry name" value="SWIB_MDM2_domain"/>
</dbReference>
<dbReference type="FunFam" id="3.40.50.300:FF:002841">
    <property type="entry name" value="Ras-related protein Rab-33"/>
    <property type="match status" value="1"/>
</dbReference>
<dbReference type="Pfam" id="PF00071">
    <property type="entry name" value="Ras"/>
    <property type="match status" value="1"/>
</dbReference>
<dbReference type="InterPro" id="IPR005026">
    <property type="entry name" value="SAPAP"/>
</dbReference>
<dbReference type="PROSITE" id="PS51998">
    <property type="entry name" value="DEK_C"/>
    <property type="match status" value="1"/>
</dbReference>
<feature type="compositionally biased region" description="Low complexity" evidence="4">
    <location>
        <begin position="369"/>
        <end position="395"/>
    </location>
</feature>
<feature type="compositionally biased region" description="Polar residues" evidence="4">
    <location>
        <begin position="133"/>
        <end position="144"/>
    </location>
</feature>
<evidence type="ECO:0000313" key="8">
    <source>
        <dbReference type="WBParaSite" id="scaffold8109_cov307.g12750"/>
    </source>
</evidence>
<protein>
    <submittedName>
        <fullName evidence="8">Uncharacterized protein</fullName>
    </submittedName>
</protein>
<dbReference type="SMART" id="SM00151">
    <property type="entry name" value="SWIB"/>
    <property type="match status" value="1"/>
</dbReference>
<evidence type="ECO:0000256" key="1">
    <source>
        <dbReference type="ARBA" id="ARBA00006270"/>
    </source>
</evidence>
<dbReference type="Gene3D" id="3.40.50.300">
    <property type="entry name" value="P-loop containing nucleotide triphosphate hydrolases"/>
    <property type="match status" value="1"/>
</dbReference>
<feature type="compositionally biased region" description="Polar residues" evidence="4">
    <location>
        <begin position="115"/>
        <end position="124"/>
    </location>
</feature>
<dbReference type="SMART" id="SM00173">
    <property type="entry name" value="RAS"/>
    <property type="match status" value="1"/>
</dbReference>
<dbReference type="Pfam" id="PF02201">
    <property type="entry name" value="SWIB"/>
    <property type="match status" value="1"/>
</dbReference>
<evidence type="ECO:0000256" key="4">
    <source>
        <dbReference type="SAM" id="MobiDB-lite"/>
    </source>
</evidence>
<organism evidence="7 8">
    <name type="scientific">Meloidogyne javanica</name>
    <name type="common">Root-knot nematode worm</name>
    <dbReference type="NCBI Taxonomy" id="6303"/>
    <lineage>
        <taxon>Eukaryota</taxon>
        <taxon>Metazoa</taxon>
        <taxon>Ecdysozoa</taxon>
        <taxon>Nematoda</taxon>
        <taxon>Chromadorea</taxon>
        <taxon>Rhabditida</taxon>
        <taxon>Tylenchina</taxon>
        <taxon>Tylenchomorpha</taxon>
        <taxon>Tylenchoidea</taxon>
        <taxon>Meloidogynidae</taxon>
        <taxon>Meloidogyninae</taxon>
        <taxon>Meloidogyne</taxon>
        <taxon>Meloidogyne incognita group</taxon>
    </lineage>
</organism>
<dbReference type="GO" id="GO:0003924">
    <property type="term" value="F:GTPase activity"/>
    <property type="evidence" value="ECO:0007669"/>
    <property type="project" value="InterPro"/>
</dbReference>
<keyword evidence="7" id="KW-1185">Reference proteome</keyword>
<dbReference type="SMART" id="SM00174">
    <property type="entry name" value="RHO"/>
    <property type="match status" value="1"/>
</dbReference>
<dbReference type="Pfam" id="PF03359">
    <property type="entry name" value="GKAP"/>
    <property type="match status" value="1"/>
</dbReference>
<dbReference type="InterPro" id="IPR036885">
    <property type="entry name" value="SWIB_MDM2_dom_sf"/>
</dbReference>
<feature type="domain" description="DM2" evidence="5">
    <location>
        <begin position="186"/>
        <end position="265"/>
    </location>
</feature>
<feature type="compositionally biased region" description="Acidic residues" evidence="4">
    <location>
        <begin position="301"/>
        <end position="315"/>
    </location>
</feature>
<evidence type="ECO:0000256" key="3">
    <source>
        <dbReference type="ARBA" id="ARBA00022741"/>
    </source>
</evidence>